<keyword evidence="6" id="KW-0326">Glycosidase</keyword>
<evidence type="ECO:0000256" key="2">
    <source>
        <dbReference type="ARBA" id="ARBA00022723"/>
    </source>
</evidence>
<reference evidence="6 7" key="1">
    <citation type="journal article" date="2012" name="Stand. Genomic Sci.">
        <title>Complete genome sequence of the sulfur compounds oxidizing chemolithoautotroph Sulfuricurvum kujiense type strain (YK-1(T)).</title>
        <authorList>
            <person name="Han C."/>
            <person name="Kotsyurbenko O."/>
            <person name="Chertkov O."/>
            <person name="Held B."/>
            <person name="Lapidus A."/>
            <person name="Nolan M."/>
            <person name="Lucas S."/>
            <person name="Hammon N."/>
            <person name="Deshpande S."/>
            <person name="Cheng J.F."/>
            <person name="Tapia R."/>
            <person name="Goodwin L.A."/>
            <person name="Pitluck S."/>
            <person name="Liolios K."/>
            <person name="Pagani I."/>
            <person name="Ivanova N."/>
            <person name="Mavromatis K."/>
            <person name="Mikhailova N."/>
            <person name="Pati A."/>
            <person name="Chen A."/>
            <person name="Palaniappan K."/>
            <person name="Land M."/>
            <person name="Hauser L."/>
            <person name="Chang Y.J."/>
            <person name="Jeffries C.D."/>
            <person name="Brambilla E.M."/>
            <person name="Rohde M."/>
            <person name="Spring S."/>
            <person name="Sikorski J."/>
            <person name="Goker M."/>
            <person name="Woyke T."/>
            <person name="Bristow J."/>
            <person name="Eisen J.A."/>
            <person name="Markowitz V."/>
            <person name="Hugenholtz P."/>
            <person name="Kyrpides N.C."/>
            <person name="Klenk H.P."/>
            <person name="Detter J.C."/>
        </authorList>
    </citation>
    <scope>NUCLEOTIDE SEQUENCE [LARGE SCALE GENOMIC DNA]</scope>
    <source>
        <strain evidence="7">ATCC BAA-921 / DSM 16994 / JCM 11577 / YK-1</strain>
    </source>
</reference>
<evidence type="ECO:0000313" key="6">
    <source>
        <dbReference type="EMBL" id="ADR33199.1"/>
    </source>
</evidence>
<gene>
    <name evidence="6" type="ordered locus">Sulku_0532</name>
</gene>
<protein>
    <submittedName>
        <fullName evidence="6">DNA-3-methyladenine glycosylase III</fullName>
        <ecNumber evidence="6">3.2.2.-</ecNumber>
    </submittedName>
</protein>
<evidence type="ECO:0000256" key="4">
    <source>
        <dbReference type="ARBA" id="ARBA00023014"/>
    </source>
</evidence>
<evidence type="ECO:0000256" key="1">
    <source>
        <dbReference type="ARBA" id="ARBA00022485"/>
    </source>
</evidence>
<feature type="domain" description="HhH-GPD" evidence="5">
    <location>
        <begin position="41"/>
        <end position="200"/>
    </location>
</feature>
<proteinExistence type="predicted"/>
<dbReference type="SMART" id="SM00478">
    <property type="entry name" value="ENDO3c"/>
    <property type="match status" value="1"/>
</dbReference>
<dbReference type="AlphaFoldDB" id="E4U034"/>
<dbReference type="GO" id="GO:0006284">
    <property type="term" value="P:base-excision repair"/>
    <property type="evidence" value="ECO:0007669"/>
    <property type="project" value="InterPro"/>
</dbReference>
<dbReference type="GO" id="GO:0051539">
    <property type="term" value="F:4 iron, 4 sulfur cluster binding"/>
    <property type="evidence" value="ECO:0007669"/>
    <property type="project" value="UniProtKB-KW"/>
</dbReference>
<evidence type="ECO:0000313" key="7">
    <source>
        <dbReference type="Proteomes" id="UP000008721"/>
    </source>
</evidence>
<keyword evidence="4" id="KW-0411">Iron-sulfur</keyword>
<dbReference type="InterPro" id="IPR023170">
    <property type="entry name" value="HhH_base_excis_C"/>
</dbReference>
<sequence>MELQDSWELFSALEKLKLLENSPPLWWPAYGTFEVVVGAVLTQNTQWERVQISLDNLRNSEILAPDLLAQTHPETLMELIRPSGLFKAKASNLIRLSRNMMEEFGDFETFALSTDRNWLLSQKGVGPETADSILCYACARPSMVVDAYTARLLNAFGYEFESYDELQEWCETGVRGYFDTVQLPAAFARFHGMIVEYVKSNSKGKAVNIERISSTI</sequence>
<dbReference type="Gene3D" id="1.10.1670.10">
    <property type="entry name" value="Helix-hairpin-Helix base-excision DNA repair enzymes (C-terminal)"/>
    <property type="match status" value="1"/>
</dbReference>
<dbReference type="SUPFAM" id="SSF48150">
    <property type="entry name" value="DNA-glycosylase"/>
    <property type="match status" value="1"/>
</dbReference>
<dbReference type="RefSeq" id="WP_013459396.1">
    <property type="nucleotide sequence ID" value="NC_014762.1"/>
</dbReference>
<dbReference type="GO" id="GO:0016798">
    <property type="term" value="F:hydrolase activity, acting on glycosyl bonds"/>
    <property type="evidence" value="ECO:0007669"/>
    <property type="project" value="UniProtKB-KW"/>
</dbReference>
<keyword evidence="3" id="KW-0408">Iron</keyword>
<dbReference type="InterPro" id="IPR011257">
    <property type="entry name" value="DNA_glycosylase"/>
</dbReference>
<dbReference type="PIRSF" id="PIRSF001435">
    <property type="entry name" value="Nth"/>
    <property type="match status" value="1"/>
</dbReference>
<dbReference type="eggNOG" id="COG2231">
    <property type="taxonomic scope" value="Bacteria"/>
</dbReference>
<dbReference type="STRING" id="709032.Sulku_0532"/>
<accession>E4U034</accession>
<keyword evidence="6" id="KW-0378">Hydrolase</keyword>
<dbReference type="GO" id="GO:0046872">
    <property type="term" value="F:metal ion binding"/>
    <property type="evidence" value="ECO:0007669"/>
    <property type="project" value="UniProtKB-KW"/>
</dbReference>
<evidence type="ECO:0000256" key="3">
    <source>
        <dbReference type="ARBA" id="ARBA00023004"/>
    </source>
</evidence>
<dbReference type="HOGENOM" id="CLU_012862_6_0_7"/>
<dbReference type="CDD" id="cd00056">
    <property type="entry name" value="ENDO3c"/>
    <property type="match status" value="1"/>
</dbReference>
<dbReference type="EMBL" id="CP002355">
    <property type="protein sequence ID" value="ADR33199.1"/>
    <property type="molecule type" value="Genomic_DNA"/>
</dbReference>
<evidence type="ECO:0000259" key="5">
    <source>
        <dbReference type="SMART" id="SM00478"/>
    </source>
</evidence>
<dbReference type="PANTHER" id="PTHR10359:SF19">
    <property type="entry name" value="DNA REPAIR GLYCOSYLASE MJ1434-RELATED"/>
    <property type="match status" value="1"/>
</dbReference>
<dbReference type="NCBIfam" id="NF010494">
    <property type="entry name" value="PRK13913.1"/>
    <property type="match status" value="1"/>
</dbReference>
<keyword evidence="1" id="KW-0004">4Fe-4S</keyword>
<organism evidence="6 7">
    <name type="scientific">Sulfuricurvum kujiense (strain ATCC BAA-921 / DSM 16994 / JCM 11577 / YK-1)</name>
    <dbReference type="NCBI Taxonomy" id="709032"/>
    <lineage>
        <taxon>Bacteria</taxon>
        <taxon>Pseudomonadati</taxon>
        <taxon>Campylobacterota</taxon>
        <taxon>Epsilonproteobacteria</taxon>
        <taxon>Campylobacterales</taxon>
        <taxon>Sulfurimonadaceae</taxon>
        <taxon>Sulfuricurvum</taxon>
    </lineage>
</organism>
<name>E4U034_SULKY</name>
<dbReference type="InterPro" id="IPR003265">
    <property type="entry name" value="HhH-GPD_domain"/>
</dbReference>
<dbReference type="EC" id="3.2.2.-" evidence="6"/>
<dbReference type="PANTHER" id="PTHR10359">
    <property type="entry name" value="A/G-SPECIFIC ADENINE GLYCOSYLASE/ENDONUCLEASE III"/>
    <property type="match status" value="1"/>
</dbReference>
<dbReference type="OrthoDB" id="9802365at2"/>
<dbReference type="Gene3D" id="1.10.340.30">
    <property type="entry name" value="Hypothetical protein, domain 2"/>
    <property type="match status" value="1"/>
</dbReference>
<dbReference type="Proteomes" id="UP000008721">
    <property type="component" value="Chromosome"/>
</dbReference>
<dbReference type="KEGG" id="sku:Sulku_0532"/>
<dbReference type="Pfam" id="PF00730">
    <property type="entry name" value="HhH-GPD"/>
    <property type="match status" value="1"/>
</dbReference>
<keyword evidence="2" id="KW-0479">Metal-binding</keyword>
<keyword evidence="7" id="KW-1185">Reference proteome</keyword>